<dbReference type="Gene3D" id="2.40.50.140">
    <property type="entry name" value="Nucleic acid-binding proteins"/>
    <property type="match status" value="4"/>
</dbReference>
<sequence length="1146" mass="128325">MEGVLPFVQLTDFPRNTLLVDKVVKRFSAGDVIAEPLLVVSEESDGVLTLSKKPLLLAFASHNAILPRTFEDVQENAVLIGYVASLNVSKGVFVNFLNNFVAVAPKGFLKEQFVARIEEGMFEIGETVTCCIEKVDKENKQFIVGFQQRKFVQSTNSTNKVRPAFFQAYLWDDETVTVLVPTVTTETNKWNEGDTAKLLLTDYDFSKNVYYGTDDELLVENGLKRSLVSFPDPHNSDLLQFGVVELCDFWCPSQTSSQLGIEVGASLECRVVQSLLKSGSNSTPFDDLVLLALEEEKLVAKSKNVSHKLSAKLPKYTQADLVLGNTLTGIIAGISENSMEIRLATGKKKIGRVRALVSIVDVDDIDDVSGHSHPFDRYSANTTIRGRVIAVTVKGANKHKAVSEENPAKFHDLQLSLRTEDLAGDEKVNDVQRFARPDWLEGSAGRALLKEGNSVHGVVLEQSMDHLIVKLSSNVTGTLSCIEVSDDVKVVRAFQDEFPVGKRIKCFVLQVNDNKKVVDLSMIRSARDKTGIKPGSIVNGVISTKKSAIRPPSIMMLELAQFGADALENPSEYATKTSKPVERNIGDLVPGIVATTTTSGCFVRLDRHTTARVMLRDLSDDFVKDPQTGFPVGKLVAGRVTKKSDRGLELRLKTSVVSEDVSMLKWIDLKEGLTIKGTITKVQAYGVYVRIEKSTISGLCHISEIADEKAMQPLDQIFSQGDYVKAKVLKVENRRVSFGLKPSYFADEESSSDDESDEEEEEDEDLDEEEAERMEFDEKEAFFKKSKSVAMESGLGDDKLLSKDEDESRVAPVEFSWDGFSSALSNKTELKDDGASSSDEEDDDEKDNLSLSKVGKQKRLQSDEWVALREKALASNEEIPQNASDYERLLAVSPQSSYLWIQYMAFYVSLTEVDLARDVAIRATSAVSFRDEKEKLNVWVAYLNLEHDFGDDASFLRVFKSALLVNHPKRVYLHLVDLYARAEEHEDVKQMLTTMQKKFRTSKQAWIRSLQYLVGEKQFSDAAETLQRSLKSLAAHKHLPVILKYGQLLYEQAELDKARTIFEGILANYPKRIDLWNVYLDKEIKFGDIVLVRALFERLLAMEFSAKKMKFLFKKFLQFEQEQGDENRVEHVKHLAKEFVASAAAK</sequence>
<keyword evidence="8" id="KW-1185">Reference proteome</keyword>
<dbReference type="SMART" id="SM00386">
    <property type="entry name" value="HAT"/>
    <property type="match status" value="5"/>
</dbReference>
<evidence type="ECO:0000259" key="6">
    <source>
        <dbReference type="PROSITE" id="PS50126"/>
    </source>
</evidence>
<feature type="domain" description="S1 motif" evidence="6">
    <location>
        <begin position="452"/>
        <end position="523"/>
    </location>
</feature>
<gene>
    <name evidence="7" type="ORF">PBS001_LOCUS4187</name>
</gene>
<feature type="domain" description="S1 motif" evidence="6">
    <location>
        <begin position="76"/>
        <end position="147"/>
    </location>
</feature>
<evidence type="ECO:0000256" key="3">
    <source>
        <dbReference type="ARBA" id="ARBA00022737"/>
    </source>
</evidence>
<dbReference type="InterPro" id="IPR003107">
    <property type="entry name" value="HAT"/>
</dbReference>
<feature type="region of interest" description="Disordered" evidence="5">
    <location>
        <begin position="745"/>
        <end position="774"/>
    </location>
</feature>
<dbReference type="PANTHER" id="PTHR23270">
    <property type="entry name" value="PROGRAMMED CELL DEATH PROTEIN 11 PRE-RRNA PROCESSING PROTEIN RRP5"/>
    <property type="match status" value="1"/>
</dbReference>
<dbReference type="SUPFAM" id="SSF50249">
    <property type="entry name" value="Nucleic acid-binding proteins"/>
    <property type="match status" value="4"/>
</dbReference>
<comment type="caution">
    <text evidence="7">The sequence shown here is derived from an EMBL/GenBank/DDBJ whole genome shotgun (WGS) entry which is preliminary data.</text>
</comment>
<dbReference type="EMBL" id="CAKLCB010000246">
    <property type="protein sequence ID" value="CAH0517592.1"/>
    <property type="molecule type" value="Genomic_DNA"/>
</dbReference>
<dbReference type="SUPFAM" id="SSF48452">
    <property type="entry name" value="TPR-like"/>
    <property type="match status" value="1"/>
</dbReference>
<keyword evidence="2" id="KW-0698">rRNA processing</keyword>
<dbReference type="Pfam" id="PF23459">
    <property type="entry name" value="S1_RRP5"/>
    <property type="match status" value="1"/>
</dbReference>
<accession>A0ABN8CWS1</accession>
<keyword evidence="3" id="KW-0677">Repeat</keyword>
<feature type="domain" description="S1 motif" evidence="6">
    <location>
        <begin position="672"/>
        <end position="741"/>
    </location>
</feature>
<dbReference type="SMART" id="SM00316">
    <property type="entry name" value="S1"/>
    <property type="match status" value="5"/>
</dbReference>
<evidence type="ECO:0000256" key="2">
    <source>
        <dbReference type="ARBA" id="ARBA00022552"/>
    </source>
</evidence>
<dbReference type="Gene3D" id="1.25.40.10">
    <property type="entry name" value="Tetratricopeptide repeat domain"/>
    <property type="match status" value="1"/>
</dbReference>
<feature type="region of interest" description="Disordered" evidence="5">
    <location>
        <begin position="828"/>
        <end position="855"/>
    </location>
</feature>
<dbReference type="Pfam" id="PF00575">
    <property type="entry name" value="S1"/>
    <property type="match status" value="1"/>
</dbReference>
<protein>
    <recommendedName>
        <fullName evidence="6">S1 motif domain-containing protein</fullName>
    </recommendedName>
</protein>
<dbReference type="InterPro" id="IPR045209">
    <property type="entry name" value="Rrp5"/>
</dbReference>
<dbReference type="InterPro" id="IPR003029">
    <property type="entry name" value="S1_domain"/>
</dbReference>
<keyword evidence="4" id="KW-0539">Nucleus</keyword>
<evidence type="ECO:0000313" key="7">
    <source>
        <dbReference type="EMBL" id="CAH0517592.1"/>
    </source>
</evidence>
<dbReference type="InterPro" id="IPR011990">
    <property type="entry name" value="TPR-like_helical_dom_sf"/>
</dbReference>
<evidence type="ECO:0000313" key="8">
    <source>
        <dbReference type="Proteomes" id="UP001158986"/>
    </source>
</evidence>
<feature type="domain" description="S1 motif" evidence="6">
    <location>
        <begin position="586"/>
        <end position="653"/>
    </location>
</feature>
<evidence type="ECO:0000256" key="5">
    <source>
        <dbReference type="SAM" id="MobiDB-lite"/>
    </source>
</evidence>
<proteinExistence type="predicted"/>
<dbReference type="InterPro" id="IPR057302">
    <property type="entry name" value="Rrp5_S1"/>
</dbReference>
<name>A0ABN8CWS1_9STRA</name>
<reference evidence="7 8" key="1">
    <citation type="submission" date="2021-11" db="EMBL/GenBank/DDBJ databases">
        <authorList>
            <person name="Islam A."/>
            <person name="Islam S."/>
            <person name="Flora M.S."/>
            <person name="Rahman M."/>
            <person name="Ziaur R.M."/>
            <person name="Epstein J.H."/>
            <person name="Hassan M."/>
            <person name="Klassen M."/>
            <person name="Woodard K."/>
            <person name="Webb A."/>
            <person name="Webby R.J."/>
            <person name="El Zowalaty M.E."/>
        </authorList>
    </citation>
    <scope>NUCLEOTIDE SEQUENCE [LARGE SCALE GENOMIC DNA]</scope>
    <source>
        <strain evidence="7">Pbs1</strain>
    </source>
</reference>
<evidence type="ECO:0000256" key="4">
    <source>
        <dbReference type="ARBA" id="ARBA00023242"/>
    </source>
</evidence>
<dbReference type="Pfam" id="PF23231">
    <property type="entry name" value="HAT_Syf1_CNRKL1_C"/>
    <property type="match status" value="1"/>
</dbReference>
<dbReference type="InterPro" id="IPR012340">
    <property type="entry name" value="NA-bd_OB-fold"/>
</dbReference>
<feature type="compositionally biased region" description="Acidic residues" evidence="5">
    <location>
        <begin position="746"/>
        <end position="772"/>
    </location>
</feature>
<dbReference type="Proteomes" id="UP001158986">
    <property type="component" value="Unassembled WGS sequence"/>
</dbReference>
<dbReference type="PANTHER" id="PTHR23270:SF10">
    <property type="entry name" value="PROTEIN RRP5 HOMOLOG"/>
    <property type="match status" value="1"/>
</dbReference>
<organism evidence="7 8">
    <name type="scientific">Peronospora belbahrii</name>
    <dbReference type="NCBI Taxonomy" id="622444"/>
    <lineage>
        <taxon>Eukaryota</taxon>
        <taxon>Sar</taxon>
        <taxon>Stramenopiles</taxon>
        <taxon>Oomycota</taxon>
        <taxon>Peronosporomycetes</taxon>
        <taxon>Peronosporales</taxon>
        <taxon>Peronosporaceae</taxon>
        <taxon>Peronospora</taxon>
    </lineage>
</organism>
<evidence type="ECO:0000256" key="1">
    <source>
        <dbReference type="ARBA" id="ARBA00004604"/>
    </source>
</evidence>
<dbReference type="InterPro" id="IPR055430">
    <property type="entry name" value="HAT_Syf1_CNRKL1_C"/>
</dbReference>
<dbReference type="PROSITE" id="PS50126">
    <property type="entry name" value="S1"/>
    <property type="match status" value="4"/>
</dbReference>
<comment type="subcellular location">
    <subcellularLocation>
        <location evidence="1">Nucleus</location>
        <location evidence="1">Nucleolus</location>
    </subcellularLocation>
</comment>